<comment type="caution">
    <text evidence="1">The sequence shown here is derived from an EMBL/GenBank/DDBJ whole genome shotgun (WGS) entry which is preliminary data.</text>
</comment>
<sequence length="72" mass="8897">MKRKSRRRISYTYPDTFLFPPHWRRETTRKQQPQQSKEENRTVYLFPPARPDHPSGQHVWRRLSVSISVYQR</sequence>
<organism evidence="1 2">
    <name type="scientific">Portunus trituberculatus</name>
    <name type="common">Swimming crab</name>
    <name type="synonym">Neptunus trituberculatus</name>
    <dbReference type="NCBI Taxonomy" id="210409"/>
    <lineage>
        <taxon>Eukaryota</taxon>
        <taxon>Metazoa</taxon>
        <taxon>Ecdysozoa</taxon>
        <taxon>Arthropoda</taxon>
        <taxon>Crustacea</taxon>
        <taxon>Multicrustacea</taxon>
        <taxon>Malacostraca</taxon>
        <taxon>Eumalacostraca</taxon>
        <taxon>Eucarida</taxon>
        <taxon>Decapoda</taxon>
        <taxon>Pleocyemata</taxon>
        <taxon>Brachyura</taxon>
        <taxon>Eubrachyura</taxon>
        <taxon>Portunoidea</taxon>
        <taxon>Portunidae</taxon>
        <taxon>Portuninae</taxon>
        <taxon>Portunus</taxon>
    </lineage>
</organism>
<dbReference type="EMBL" id="VSRR010107987">
    <property type="protein sequence ID" value="MPC96950.1"/>
    <property type="molecule type" value="Genomic_DNA"/>
</dbReference>
<reference evidence="1 2" key="1">
    <citation type="submission" date="2019-05" db="EMBL/GenBank/DDBJ databases">
        <title>Another draft genome of Portunus trituberculatus and its Hox gene families provides insights of decapod evolution.</title>
        <authorList>
            <person name="Jeong J.-H."/>
            <person name="Song I."/>
            <person name="Kim S."/>
            <person name="Choi T."/>
            <person name="Kim D."/>
            <person name="Ryu S."/>
            <person name="Kim W."/>
        </authorList>
    </citation>
    <scope>NUCLEOTIDE SEQUENCE [LARGE SCALE GENOMIC DNA]</scope>
    <source>
        <tissue evidence="1">Muscle</tissue>
    </source>
</reference>
<dbReference type="AlphaFoldDB" id="A0A5B7JJK3"/>
<evidence type="ECO:0000313" key="2">
    <source>
        <dbReference type="Proteomes" id="UP000324222"/>
    </source>
</evidence>
<name>A0A5B7JJK3_PORTR</name>
<protein>
    <submittedName>
        <fullName evidence="1">Uncharacterized protein</fullName>
    </submittedName>
</protein>
<dbReference type="Proteomes" id="UP000324222">
    <property type="component" value="Unassembled WGS sequence"/>
</dbReference>
<gene>
    <name evidence="1" type="ORF">E2C01_092233</name>
</gene>
<evidence type="ECO:0000313" key="1">
    <source>
        <dbReference type="EMBL" id="MPC96950.1"/>
    </source>
</evidence>
<proteinExistence type="predicted"/>
<keyword evidence="2" id="KW-1185">Reference proteome</keyword>
<accession>A0A5B7JJK3</accession>